<evidence type="ECO:0000259" key="2">
    <source>
        <dbReference type="Pfam" id="PF07859"/>
    </source>
</evidence>
<evidence type="ECO:0000313" key="4">
    <source>
        <dbReference type="Proteomes" id="UP000295447"/>
    </source>
</evidence>
<sequence length="311" mass="33425">MQWWLREYEPLRAEAREMAAKVTASMPISPPFDDRDALVAWQRRLIASRETVVSAGADAEIASVPGRLFRPTVTPRGVYLHLHGGGLIAGSPRMSDEANADLAERLSIVVVSLDYRLAPENPYPAAVDDAFAAAAWLVSHAGAVFGTSRLLIGGESAGAYLSVLALLRLRDAGMTGFLGANLVYAGYDMSRSTPGQSGARVSEVPDILDPDGLRLIGDCFLPGRSDEQRRIPEISPAFAALHDLPPALFTVGSADHLFDDNVLLAARWAAAGSGGELAIYPDCIHGFLRQPTRLARRANERIAEFLDHSLG</sequence>
<feature type="domain" description="Alpha/beta hydrolase fold-3" evidence="2">
    <location>
        <begin position="80"/>
        <end position="288"/>
    </location>
</feature>
<dbReference type="InterPro" id="IPR029058">
    <property type="entry name" value="AB_hydrolase_fold"/>
</dbReference>
<dbReference type="PANTHER" id="PTHR48081:SF8">
    <property type="entry name" value="ALPHA_BETA HYDROLASE FOLD-3 DOMAIN-CONTAINING PROTEIN-RELATED"/>
    <property type="match status" value="1"/>
</dbReference>
<dbReference type="GO" id="GO:0016787">
    <property type="term" value="F:hydrolase activity"/>
    <property type="evidence" value="ECO:0007669"/>
    <property type="project" value="UniProtKB-KW"/>
</dbReference>
<dbReference type="Proteomes" id="UP000295447">
    <property type="component" value="Unassembled WGS sequence"/>
</dbReference>
<organism evidence="3 4">
    <name type="scientific">Kribbella kalugense</name>
    <dbReference type="NCBI Taxonomy" id="2512221"/>
    <lineage>
        <taxon>Bacteria</taxon>
        <taxon>Bacillati</taxon>
        <taxon>Actinomycetota</taxon>
        <taxon>Actinomycetes</taxon>
        <taxon>Propionibacteriales</taxon>
        <taxon>Kribbellaceae</taxon>
        <taxon>Kribbella</taxon>
    </lineage>
</organism>
<comment type="caution">
    <text evidence="3">The sequence shown here is derived from an EMBL/GenBank/DDBJ whole genome shotgun (WGS) entry which is preliminary data.</text>
</comment>
<keyword evidence="1" id="KW-0378">Hydrolase</keyword>
<protein>
    <submittedName>
        <fullName evidence="3">Acetyl esterase/lipase</fullName>
    </submittedName>
</protein>
<evidence type="ECO:0000256" key="1">
    <source>
        <dbReference type="ARBA" id="ARBA00022801"/>
    </source>
</evidence>
<name>A0A4R8A140_9ACTN</name>
<keyword evidence="4" id="KW-1185">Reference proteome</keyword>
<dbReference type="SUPFAM" id="SSF53474">
    <property type="entry name" value="alpha/beta-Hydrolases"/>
    <property type="match status" value="1"/>
</dbReference>
<dbReference type="RefSeq" id="WP_166678131.1">
    <property type="nucleotide sequence ID" value="NZ_SODF01000001.1"/>
</dbReference>
<dbReference type="PANTHER" id="PTHR48081">
    <property type="entry name" value="AB HYDROLASE SUPERFAMILY PROTEIN C4A8.06C"/>
    <property type="match status" value="1"/>
</dbReference>
<dbReference type="Gene3D" id="3.40.50.1820">
    <property type="entry name" value="alpha/beta hydrolase"/>
    <property type="match status" value="1"/>
</dbReference>
<reference evidence="3 4" key="1">
    <citation type="submission" date="2019-03" db="EMBL/GenBank/DDBJ databases">
        <title>Genomic Encyclopedia of Type Strains, Phase III (KMG-III): the genomes of soil and plant-associated and newly described type strains.</title>
        <authorList>
            <person name="Whitman W."/>
        </authorList>
    </citation>
    <scope>NUCLEOTIDE SEQUENCE [LARGE SCALE GENOMIC DNA]</scope>
    <source>
        <strain evidence="3 4">VKM Ac-2570</strain>
    </source>
</reference>
<dbReference type="EMBL" id="SODF01000001">
    <property type="protein sequence ID" value="TDW24217.1"/>
    <property type="molecule type" value="Genomic_DNA"/>
</dbReference>
<proteinExistence type="predicted"/>
<dbReference type="InterPro" id="IPR050300">
    <property type="entry name" value="GDXG_lipolytic_enzyme"/>
</dbReference>
<dbReference type="Pfam" id="PF07859">
    <property type="entry name" value="Abhydrolase_3"/>
    <property type="match status" value="1"/>
</dbReference>
<accession>A0A4R8A140</accession>
<dbReference type="AlphaFoldDB" id="A0A4R8A140"/>
<evidence type="ECO:0000313" key="3">
    <source>
        <dbReference type="EMBL" id="TDW24217.1"/>
    </source>
</evidence>
<dbReference type="InterPro" id="IPR013094">
    <property type="entry name" value="AB_hydrolase_3"/>
</dbReference>
<gene>
    <name evidence="3" type="ORF">EV650_3085</name>
</gene>